<keyword evidence="2" id="KW-0472">Membrane</keyword>
<feature type="transmembrane region" description="Helical" evidence="2">
    <location>
        <begin position="551"/>
        <end position="574"/>
    </location>
</feature>
<feature type="transmembrane region" description="Helical" evidence="2">
    <location>
        <begin position="341"/>
        <end position="360"/>
    </location>
</feature>
<dbReference type="PANTHER" id="PTHR30576:SF0">
    <property type="entry name" value="UNDECAPRENYL-PHOSPHATE N-ACETYLGALACTOSAMINYL 1-PHOSPHATE TRANSFERASE-RELATED"/>
    <property type="match status" value="1"/>
</dbReference>
<dbReference type="InterPro" id="IPR003362">
    <property type="entry name" value="Bact_transf"/>
</dbReference>
<dbReference type="Pfam" id="PF02397">
    <property type="entry name" value="Bac_transf"/>
    <property type="match status" value="1"/>
</dbReference>
<evidence type="ECO:0000259" key="3">
    <source>
        <dbReference type="Pfam" id="PF01757"/>
    </source>
</evidence>
<proteinExistence type="inferred from homology"/>
<feature type="transmembrane region" description="Helical" evidence="2">
    <location>
        <begin position="311"/>
        <end position="329"/>
    </location>
</feature>
<dbReference type="KEGG" id="lrs:PX52LOC_03807"/>
<keyword evidence="2" id="KW-1133">Transmembrane helix</keyword>
<feature type="transmembrane region" description="Helical" evidence="2">
    <location>
        <begin position="479"/>
        <end position="498"/>
    </location>
</feature>
<feature type="transmembrane region" description="Helical" evidence="2">
    <location>
        <begin position="452"/>
        <end position="467"/>
    </location>
</feature>
<sequence>MNQYRDTATVSLVGRTESLGATDLPRKGPLARLKRALVYVPTVFLIVLTAPVTLLAVVLVKLTSPGPAFYTQVRLGRNGVPFRIYKIRTMHVDCERDTGPVWATRYDPRAFRVGRILRVLHLDELPQLMNVLRGDMAFVGPRPERPMIAAQLQESIPGYQDRLCVRPGLTGLAQVQFPGDQDLGSVCQKLFADLLYIRAAGPVLDLRILIATVFYLLHLPLSWRLRTLGSIAERSHLIDPTPGSTWDSLAAVYRIPQKPDRILAVQGLRGVAASLVFLAHFLTLFGVYLGSAAGGLAAQAVDTMARHGTDLFLMISGYLIYGMCVRRQLDYGRFLNDRFWRIYPTFLCVFGLYLGLSLAFPGESKVPAEPAAAVAYLLENLALLPGLTGTPPLIVVTWTLGYELLLYVTLPLAIHLTGMRNWTSPQRVAVLAAVWGCYLVYCVTLSPAHARFAVYIAAFLAYEFVRGRRGRLSAGGEAVAMTAVAAGVGGAVLLRAGIVSSPDLPGMAVGFRVVAVSAAVMGVAYCCFGGDGRCSRAFSWSPLRWLGNMSYSFYLTHGLVLKALALAATVLVPAEFRGPWLFWAALPVCYFGAVATSTALFVGVEKRLSFSLRSDPAVPHDDRTCPDVTVDPADTVLDIDASQRTARMTEGNPAFR</sequence>
<evidence type="ECO:0000313" key="5">
    <source>
        <dbReference type="EMBL" id="QEL16834.1"/>
    </source>
</evidence>
<feature type="transmembrane region" description="Helical" evidence="2">
    <location>
        <begin position="393"/>
        <end position="416"/>
    </location>
</feature>
<evidence type="ECO:0000313" key="6">
    <source>
        <dbReference type="Proteomes" id="UP000324974"/>
    </source>
</evidence>
<dbReference type="RefSeq" id="WP_149111512.1">
    <property type="nucleotide sequence ID" value="NZ_CP042425.1"/>
</dbReference>
<evidence type="ECO:0000259" key="4">
    <source>
        <dbReference type="Pfam" id="PF02397"/>
    </source>
</evidence>
<dbReference type="OrthoDB" id="147882at2"/>
<dbReference type="Pfam" id="PF01757">
    <property type="entry name" value="Acyl_transf_3"/>
    <property type="match status" value="1"/>
</dbReference>
<evidence type="ECO:0000256" key="1">
    <source>
        <dbReference type="ARBA" id="ARBA00006464"/>
    </source>
</evidence>
<dbReference type="InterPro" id="IPR002656">
    <property type="entry name" value="Acyl_transf_3_dom"/>
</dbReference>
<feature type="transmembrane region" description="Helical" evidence="2">
    <location>
        <begin position="510"/>
        <end position="530"/>
    </location>
</feature>
<dbReference type="PANTHER" id="PTHR30576">
    <property type="entry name" value="COLANIC BIOSYNTHESIS UDP-GLUCOSE LIPID CARRIER TRANSFERASE"/>
    <property type="match status" value="1"/>
</dbReference>
<dbReference type="GO" id="GO:0016780">
    <property type="term" value="F:phosphotransferase activity, for other substituted phosphate groups"/>
    <property type="evidence" value="ECO:0007669"/>
    <property type="project" value="TreeGrafter"/>
</dbReference>
<feature type="domain" description="Acyltransferase 3" evidence="3">
    <location>
        <begin position="264"/>
        <end position="600"/>
    </location>
</feature>
<evidence type="ECO:0000256" key="2">
    <source>
        <dbReference type="SAM" id="Phobius"/>
    </source>
</evidence>
<reference evidence="6" key="1">
    <citation type="submission" date="2019-08" db="EMBL/GenBank/DDBJ databases">
        <title>Limnoglobus roseus gen. nov., sp. nov., a novel freshwater planctomycete with a giant genome from the family Gemmataceae.</title>
        <authorList>
            <person name="Kulichevskaya I.S."/>
            <person name="Naumoff D.G."/>
            <person name="Miroshnikov K."/>
            <person name="Ivanova A."/>
            <person name="Philippov D.A."/>
            <person name="Hakobyan A."/>
            <person name="Rijpstra I.C."/>
            <person name="Sinninghe Damste J.S."/>
            <person name="Liesack W."/>
            <person name="Dedysh S.N."/>
        </authorList>
    </citation>
    <scope>NUCLEOTIDE SEQUENCE [LARGE SCALE GENOMIC DNA]</scope>
    <source>
        <strain evidence="6">PX52</strain>
    </source>
</reference>
<name>A0A5C1AI73_9BACT</name>
<feature type="transmembrane region" description="Helical" evidence="2">
    <location>
        <begin position="271"/>
        <end position="291"/>
    </location>
</feature>
<protein>
    <submittedName>
        <fullName evidence="5">Putative glycosyltransferase</fullName>
    </submittedName>
</protein>
<keyword evidence="2" id="KW-0812">Transmembrane</keyword>
<feature type="transmembrane region" description="Helical" evidence="2">
    <location>
        <begin position="428"/>
        <end position="446"/>
    </location>
</feature>
<feature type="transmembrane region" description="Helical" evidence="2">
    <location>
        <begin position="195"/>
        <end position="217"/>
    </location>
</feature>
<feature type="domain" description="Bacterial sugar transferase" evidence="4">
    <location>
        <begin position="34"/>
        <end position="217"/>
    </location>
</feature>
<feature type="transmembrane region" description="Helical" evidence="2">
    <location>
        <begin position="580"/>
        <end position="604"/>
    </location>
</feature>
<accession>A0A5C1AI73</accession>
<dbReference type="EMBL" id="CP042425">
    <property type="protein sequence ID" value="QEL16834.1"/>
    <property type="molecule type" value="Genomic_DNA"/>
</dbReference>
<dbReference type="Proteomes" id="UP000324974">
    <property type="component" value="Chromosome"/>
</dbReference>
<keyword evidence="5" id="KW-0808">Transferase</keyword>
<gene>
    <name evidence="5" type="ORF">PX52LOC_03807</name>
</gene>
<feature type="transmembrane region" description="Helical" evidence="2">
    <location>
        <begin position="36"/>
        <end position="60"/>
    </location>
</feature>
<comment type="similarity">
    <text evidence="1">Belongs to the bacterial sugar transferase family.</text>
</comment>
<dbReference type="AlphaFoldDB" id="A0A5C1AI73"/>
<keyword evidence="6" id="KW-1185">Reference proteome</keyword>
<organism evidence="5 6">
    <name type="scientific">Limnoglobus roseus</name>
    <dbReference type="NCBI Taxonomy" id="2598579"/>
    <lineage>
        <taxon>Bacteria</taxon>
        <taxon>Pseudomonadati</taxon>
        <taxon>Planctomycetota</taxon>
        <taxon>Planctomycetia</taxon>
        <taxon>Gemmatales</taxon>
        <taxon>Gemmataceae</taxon>
        <taxon>Limnoglobus</taxon>
    </lineage>
</organism>
<dbReference type="GO" id="GO:0016747">
    <property type="term" value="F:acyltransferase activity, transferring groups other than amino-acyl groups"/>
    <property type="evidence" value="ECO:0007669"/>
    <property type="project" value="InterPro"/>
</dbReference>